<evidence type="ECO:0000313" key="2">
    <source>
        <dbReference type="EMBL" id="KAA8896368.1"/>
    </source>
</evidence>
<dbReference type="EMBL" id="SWFS01000582">
    <property type="protein sequence ID" value="KAA8896368.1"/>
    <property type="molecule type" value="Genomic_DNA"/>
</dbReference>
<feature type="region of interest" description="Disordered" evidence="1">
    <location>
        <begin position="189"/>
        <end position="304"/>
    </location>
</feature>
<evidence type="ECO:0000256" key="1">
    <source>
        <dbReference type="SAM" id="MobiDB-lite"/>
    </source>
</evidence>
<sequence length="304" mass="33434">MDSNETRFYFPEKVRPEEEYYQPEVDFSPGTQDAIYEERIAMYDGGNEGNASILTAIKESGIENESSVESNYWARLARALNTKVAESSFKARTVKGTRIPLIETNANDATAFYCPSTVMRGDKMTEKDMCELSLKYANCTQPVKSKTIGPIRNGHGLEFPITGDASEAPSPTSDIITFVPFTHRKQKKTMFAEPPGTSSPKPLATSPLSCDKDHSKSPGKKTIKGSPSSLPGYMLPTIATTRKSNTDKCVRTRMTSSDAAKPKPANRSTLRRSKTVKQPRNNNPSSPYDPVAQLKQLCSSPLTS</sequence>
<dbReference type="AlphaFoldDB" id="A0A642UBU6"/>
<accession>A0A642UBU6</accession>
<organism evidence="2 3">
    <name type="scientific">Trichomonascus ciferrii</name>
    <dbReference type="NCBI Taxonomy" id="44093"/>
    <lineage>
        <taxon>Eukaryota</taxon>
        <taxon>Fungi</taxon>
        <taxon>Dikarya</taxon>
        <taxon>Ascomycota</taxon>
        <taxon>Saccharomycotina</taxon>
        <taxon>Dipodascomycetes</taxon>
        <taxon>Dipodascales</taxon>
        <taxon>Trichomonascaceae</taxon>
        <taxon>Trichomonascus</taxon>
        <taxon>Trichomonascus ciferrii complex</taxon>
    </lineage>
</organism>
<dbReference type="VEuPathDB" id="FungiDB:TRICI_006902"/>
<proteinExistence type="predicted"/>
<dbReference type="Proteomes" id="UP000761534">
    <property type="component" value="Unassembled WGS sequence"/>
</dbReference>
<keyword evidence="3" id="KW-1185">Reference proteome</keyword>
<protein>
    <submittedName>
        <fullName evidence="2">Uncharacterized protein</fullName>
    </submittedName>
</protein>
<reference evidence="2" key="1">
    <citation type="journal article" date="2019" name="G3 (Bethesda)">
        <title>Genome Assemblies of Two Rare Opportunistic Yeast Pathogens: Diutina rugosa (syn. Candida rugosa) and Trichomonascus ciferrii (syn. Candida ciferrii).</title>
        <authorList>
            <person name="Mixao V."/>
            <person name="Saus E."/>
            <person name="Hansen A.P."/>
            <person name="Lass-Florl C."/>
            <person name="Gabaldon T."/>
        </authorList>
    </citation>
    <scope>NUCLEOTIDE SEQUENCE</scope>
    <source>
        <strain evidence="2">CBS 4856</strain>
    </source>
</reference>
<gene>
    <name evidence="2" type="ORF">TRICI_006902</name>
</gene>
<comment type="caution">
    <text evidence="2">The sequence shown here is derived from an EMBL/GenBank/DDBJ whole genome shotgun (WGS) entry which is preliminary data.</text>
</comment>
<name>A0A642UBU6_9ASCO</name>
<evidence type="ECO:0000313" key="3">
    <source>
        <dbReference type="Proteomes" id="UP000761534"/>
    </source>
</evidence>